<accession>A0A0L7LUD1</accession>
<dbReference type="PANTHER" id="PTHR12994:SF17">
    <property type="entry name" value="LD30995P"/>
    <property type="match status" value="1"/>
</dbReference>
<dbReference type="Proteomes" id="UP000037510">
    <property type="component" value="Unassembled WGS sequence"/>
</dbReference>
<sequence>NSDRPQNEVQEVVFFKGGLRPPKVKPAWMWGAEMGANDKNVAIGNEAVWTNHNDADGDGRVKRLLGMDLVRLGLERGSTAEEALNIITTLLEQHGQGGPCSEDDDDLYYHNSFIIADDQHAWVLETSGKFWVAEKVVTGYRNISNGLTITTKFDKHSKDLHEMTKVIGLWDGEGQFNFSKIFASGGDLMRQDEGERLLREGILNRHFNVKKMMQILRQKENRICRGCDDSFPTQGSQVSRLSPGISVHYFTATPDTAMSFFKPFPLREHYLYKIHRERIIQKNDTVRANEMFHMEQECVADLDERIEKIEAGTSDLCVLDNLMKECVESEVTKYRLD</sequence>
<name>A0A0L7LUD1_OPEBR</name>
<dbReference type="PANTHER" id="PTHR12994">
    <property type="entry name" value="SECERNIN"/>
    <property type="match status" value="1"/>
</dbReference>
<reference evidence="2 3" key="1">
    <citation type="journal article" date="2015" name="Genome Biol. Evol.">
        <title>The genome of winter moth (Operophtera brumata) provides a genomic perspective on sexual dimorphism and phenology.</title>
        <authorList>
            <person name="Derks M.F."/>
            <person name="Smit S."/>
            <person name="Salis L."/>
            <person name="Schijlen E."/>
            <person name="Bossers A."/>
            <person name="Mateman C."/>
            <person name="Pijl A.S."/>
            <person name="de Ridder D."/>
            <person name="Groenen M.A."/>
            <person name="Visser M.E."/>
            <person name="Megens H.J."/>
        </authorList>
    </citation>
    <scope>NUCLEOTIDE SEQUENCE [LARGE SCALE GENOMIC DNA]</scope>
    <source>
        <strain evidence="2">WM2013NL</strain>
        <tissue evidence="2">Head and thorax</tissue>
    </source>
</reference>
<dbReference type="GO" id="GO:0016805">
    <property type="term" value="F:dipeptidase activity"/>
    <property type="evidence" value="ECO:0007669"/>
    <property type="project" value="InterPro"/>
</dbReference>
<protein>
    <submittedName>
        <fullName evidence="2">Secernin-2</fullName>
    </submittedName>
</protein>
<dbReference type="EMBL" id="JTDY01000069">
    <property type="protein sequence ID" value="KOB79052.1"/>
    <property type="molecule type" value="Genomic_DNA"/>
</dbReference>
<dbReference type="Pfam" id="PF03577">
    <property type="entry name" value="Peptidase_C69"/>
    <property type="match status" value="1"/>
</dbReference>
<dbReference type="Gene3D" id="3.60.60.10">
    <property type="entry name" value="Penicillin V Acylase, Chain A"/>
    <property type="match status" value="1"/>
</dbReference>
<proteinExistence type="inferred from homology"/>
<evidence type="ECO:0000313" key="3">
    <source>
        <dbReference type="Proteomes" id="UP000037510"/>
    </source>
</evidence>
<dbReference type="GO" id="GO:0070004">
    <property type="term" value="F:cysteine-type exopeptidase activity"/>
    <property type="evidence" value="ECO:0007669"/>
    <property type="project" value="InterPro"/>
</dbReference>
<dbReference type="STRING" id="104452.A0A0L7LUD1"/>
<comment type="caution">
    <text evidence="2">The sequence shown here is derived from an EMBL/GenBank/DDBJ whole genome shotgun (WGS) entry which is preliminary data.</text>
</comment>
<feature type="non-terminal residue" evidence="2">
    <location>
        <position position="1"/>
    </location>
</feature>
<comment type="similarity">
    <text evidence="1">Belongs to the peptidase C69 family. Secernin subfamily.</text>
</comment>
<gene>
    <name evidence="2" type="ORF">OBRU01_01256</name>
</gene>
<dbReference type="AlphaFoldDB" id="A0A0L7LUD1"/>
<dbReference type="InterPro" id="IPR005322">
    <property type="entry name" value="Peptidase_C69"/>
</dbReference>
<evidence type="ECO:0000313" key="2">
    <source>
        <dbReference type="EMBL" id="KOB79052.1"/>
    </source>
</evidence>
<organism evidence="2 3">
    <name type="scientific">Operophtera brumata</name>
    <name type="common">Winter moth</name>
    <name type="synonym">Phalaena brumata</name>
    <dbReference type="NCBI Taxonomy" id="104452"/>
    <lineage>
        <taxon>Eukaryota</taxon>
        <taxon>Metazoa</taxon>
        <taxon>Ecdysozoa</taxon>
        <taxon>Arthropoda</taxon>
        <taxon>Hexapoda</taxon>
        <taxon>Insecta</taxon>
        <taxon>Pterygota</taxon>
        <taxon>Neoptera</taxon>
        <taxon>Endopterygota</taxon>
        <taxon>Lepidoptera</taxon>
        <taxon>Glossata</taxon>
        <taxon>Ditrysia</taxon>
        <taxon>Geometroidea</taxon>
        <taxon>Geometridae</taxon>
        <taxon>Larentiinae</taxon>
        <taxon>Operophtera</taxon>
    </lineage>
</organism>
<dbReference type="GO" id="GO:0006508">
    <property type="term" value="P:proteolysis"/>
    <property type="evidence" value="ECO:0007669"/>
    <property type="project" value="InterPro"/>
</dbReference>
<keyword evidence="3" id="KW-1185">Reference proteome</keyword>
<evidence type="ECO:0000256" key="1">
    <source>
        <dbReference type="ARBA" id="ARBA00005705"/>
    </source>
</evidence>